<accession>A0A1D2JB40</accession>
<dbReference type="InterPro" id="IPR038881">
    <property type="entry name" value="Yae1-like"/>
</dbReference>
<comment type="subunit">
    <text evidence="5">May form a complex with LTO1.</text>
</comment>
<dbReference type="VEuPathDB" id="FungiDB:PABG_02677"/>
<name>A0A1D2JB40_PARBR</name>
<evidence type="ECO:0000256" key="8">
    <source>
        <dbReference type="ARBA" id="ARBA00022490"/>
    </source>
</evidence>
<evidence type="ECO:0000256" key="4">
    <source>
        <dbReference type="ARBA" id="ARBA00007096"/>
    </source>
</evidence>
<feature type="region of interest" description="Disordered" evidence="10">
    <location>
        <begin position="68"/>
        <end position="90"/>
    </location>
</feature>
<dbReference type="PANTHER" id="PTHR18829:SF0">
    <property type="entry name" value="PROTEIN YAE1 HOMOLOG"/>
    <property type="match status" value="1"/>
</dbReference>
<keyword evidence="8" id="KW-0963">Cytoplasm</keyword>
<comment type="subcellular location">
    <subcellularLocation>
        <location evidence="3">Cytoplasm</location>
    </subcellularLocation>
    <subcellularLocation>
        <location evidence="2">Nucleus</location>
    </subcellularLocation>
</comment>
<sequence length="315" mass="33772">MDVPPYPGIPSGPSHSSCSSLETSTLHSPTTTSTTTASSTSQHQHQEPSISSLDDIFDTSLPIFGEASVQGKRTNISDSEPSDLPSLRRQHVTAGYRDGITVAKSEHVQRGFDAGFPVGAELGLRVGTVLGVLEGMAKVTAAAGRGPRVGGRSTDVGRNIKENRPSREGGEDMQVLFETAKKELTLQNIFGAVATDVAVEAEQTGDGGRQLEDPCLKLRRAGEDIVAEWEGRVRELFAEWLCHFENLGGLLPPGNKLGISIDSQPYTGYSISRLRLFPGQRSGDLQLDGCLSIYSPGNRRPFISKNADSFEKCGT</sequence>
<dbReference type="EMBL" id="LZYO01000226">
    <property type="protein sequence ID" value="ODH25175.1"/>
    <property type="molecule type" value="Genomic_DNA"/>
</dbReference>
<evidence type="ECO:0000259" key="11">
    <source>
        <dbReference type="Pfam" id="PF09811"/>
    </source>
</evidence>
<evidence type="ECO:0000256" key="5">
    <source>
        <dbReference type="ARBA" id="ARBA00011427"/>
    </source>
</evidence>
<dbReference type="GO" id="GO:0005634">
    <property type="term" value="C:nucleus"/>
    <property type="evidence" value="ECO:0007669"/>
    <property type="project" value="UniProtKB-SubCell"/>
</dbReference>
<proteinExistence type="inferred from homology"/>
<gene>
    <name evidence="12" type="ORF">ACO22_05224</name>
</gene>
<evidence type="ECO:0000256" key="1">
    <source>
        <dbReference type="ARBA" id="ARBA00003836"/>
    </source>
</evidence>
<comment type="similarity">
    <text evidence="4">Belongs to the YAE1 family.</text>
</comment>
<feature type="region of interest" description="Disordered" evidence="10">
    <location>
        <begin position="144"/>
        <end position="170"/>
    </location>
</feature>
<evidence type="ECO:0000313" key="13">
    <source>
        <dbReference type="Proteomes" id="UP000242814"/>
    </source>
</evidence>
<evidence type="ECO:0000256" key="7">
    <source>
        <dbReference type="ARBA" id="ARBA00018400"/>
    </source>
</evidence>
<evidence type="ECO:0000256" key="6">
    <source>
        <dbReference type="ARBA" id="ARBA00017286"/>
    </source>
</evidence>
<evidence type="ECO:0000256" key="2">
    <source>
        <dbReference type="ARBA" id="ARBA00004123"/>
    </source>
</evidence>
<dbReference type="VEuPathDB" id="FungiDB:PADG_01119"/>
<dbReference type="Pfam" id="PF09811">
    <property type="entry name" value="Yae1_N"/>
    <property type="match status" value="1"/>
</dbReference>
<dbReference type="Proteomes" id="UP000242814">
    <property type="component" value="Unassembled WGS sequence"/>
</dbReference>
<evidence type="ECO:0000313" key="12">
    <source>
        <dbReference type="EMBL" id="ODH25175.1"/>
    </source>
</evidence>
<reference evidence="12 13" key="1">
    <citation type="submission" date="2016-06" db="EMBL/GenBank/DDBJ databases">
        <authorList>
            <person name="Kjaerup R.B."/>
            <person name="Dalgaard T.S."/>
            <person name="Juul-Madsen H.R."/>
        </authorList>
    </citation>
    <scope>NUCLEOTIDE SEQUENCE [LARGE SCALE GENOMIC DNA]</scope>
    <source>
        <strain evidence="12 13">Pb300</strain>
    </source>
</reference>
<organism evidence="12 13">
    <name type="scientific">Paracoccidioides brasiliensis</name>
    <dbReference type="NCBI Taxonomy" id="121759"/>
    <lineage>
        <taxon>Eukaryota</taxon>
        <taxon>Fungi</taxon>
        <taxon>Dikarya</taxon>
        <taxon>Ascomycota</taxon>
        <taxon>Pezizomycotina</taxon>
        <taxon>Eurotiomycetes</taxon>
        <taxon>Eurotiomycetidae</taxon>
        <taxon>Onygenales</taxon>
        <taxon>Ajellomycetaceae</taxon>
        <taxon>Paracoccidioides</taxon>
    </lineage>
</organism>
<comment type="caution">
    <text evidence="12">The sequence shown here is derived from an EMBL/GenBank/DDBJ whole genome shotgun (WGS) entry which is preliminary data.</text>
</comment>
<protein>
    <recommendedName>
        <fullName evidence="7">Protein YAE1</fullName>
    </recommendedName>
    <alternativeName>
        <fullName evidence="6">Protein yae1</fullName>
    </alternativeName>
</protein>
<evidence type="ECO:0000256" key="3">
    <source>
        <dbReference type="ARBA" id="ARBA00004496"/>
    </source>
</evidence>
<evidence type="ECO:0000256" key="10">
    <source>
        <dbReference type="SAM" id="MobiDB-lite"/>
    </source>
</evidence>
<dbReference type="GO" id="GO:0005737">
    <property type="term" value="C:cytoplasm"/>
    <property type="evidence" value="ECO:0007669"/>
    <property type="project" value="UniProtKB-SubCell"/>
</dbReference>
<keyword evidence="9" id="KW-0539">Nucleus</keyword>
<feature type="compositionally biased region" description="Basic and acidic residues" evidence="10">
    <location>
        <begin position="158"/>
        <end position="170"/>
    </location>
</feature>
<feature type="region of interest" description="Disordered" evidence="10">
    <location>
        <begin position="1"/>
        <end position="50"/>
    </location>
</feature>
<dbReference type="PANTHER" id="PTHR18829">
    <property type="entry name" value="PROTEIN YAE1 HOMOLOG"/>
    <property type="match status" value="1"/>
</dbReference>
<dbReference type="InterPro" id="IPR019191">
    <property type="entry name" value="Essential_protein_Yae1_N"/>
</dbReference>
<feature type="compositionally biased region" description="Pro residues" evidence="10">
    <location>
        <begin position="1"/>
        <end position="10"/>
    </location>
</feature>
<evidence type="ECO:0000256" key="9">
    <source>
        <dbReference type="ARBA" id="ARBA00023242"/>
    </source>
</evidence>
<feature type="compositionally biased region" description="Low complexity" evidence="10">
    <location>
        <begin position="11"/>
        <end position="41"/>
    </location>
</feature>
<dbReference type="AlphaFoldDB" id="A0A1D2JB40"/>
<feature type="domain" description="Essential protein Yae1 N-terminal" evidence="11">
    <location>
        <begin position="95"/>
        <end position="133"/>
    </location>
</feature>
<comment type="function">
    <text evidence="1">The complex LTO1:YAE1 may function as a target specific adapter that probably recruits apo-RPLI1 to the cytosolic iron-sulfur protein assembly (CIA) complex machinery. May be required for biogenesis of the large ribosomal subunit and initiation of translation.</text>
</comment>